<evidence type="ECO:0000256" key="6">
    <source>
        <dbReference type="ARBA" id="ARBA00023054"/>
    </source>
</evidence>
<dbReference type="GO" id="GO:0005871">
    <property type="term" value="C:kinesin complex"/>
    <property type="evidence" value="ECO:0007669"/>
    <property type="project" value="TreeGrafter"/>
</dbReference>
<feature type="compositionally biased region" description="Low complexity" evidence="8">
    <location>
        <begin position="280"/>
        <end position="304"/>
    </location>
</feature>
<dbReference type="GO" id="GO:0000776">
    <property type="term" value="C:kinetochore"/>
    <property type="evidence" value="ECO:0007669"/>
    <property type="project" value="TreeGrafter"/>
</dbReference>
<dbReference type="AlphaFoldDB" id="A0A8D9DW99"/>
<evidence type="ECO:0000259" key="9">
    <source>
        <dbReference type="Pfam" id="PF04880"/>
    </source>
</evidence>
<dbReference type="GO" id="GO:0000132">
    <property type="term" value="P:establishment of mitotic spindle orientation"/>
    <property type="evidence" value="ECO:0007669"/>
    <property type="project" value="TreeGrafter"/>
</dbReference>
<dbReference type="GO" id="GO:0047496">
    <property type="term" value="P:vesicle transport along microtubule"/>
    <property type="evidence" value="ECO:0007669"/>
    <property type="project" value="TreeGrafter"/>
</dbReference>
<evidence type="ECO:0000256" key="1">
    <source>
        <dbReference type="ARBA" id="ARBA00004186"/>
    </source>
</evidence>
<accession>A0A8D9DW99</accession>
<dbReference type="GO" id="GO:0008017">
    <property type="term" value="F:microtubule binding"/>
    <property type="evidence" value="ECO:0007669"/>
    <property type="project" value="InterPro"/>
</dbReference>
<evidence type="ECO:0000256" key="3">
    <source>
        <dbReference type="ARBA" id="ARBA00007429"/>
    </source>
</evidence>
<comment type="similarity">
    <text evidence="3">Belongs to the nudE family.</text>
</comment>
<evidence type="ECO:0000313" key="10">
    <source>
        <dbReference type="EMBL" id="CAG6731696.1"/>
    </source>
</evidence>
<dbReference type="PANTHER" id="PTHR10921">
    <property type="entry name" value="NUCLEAR DISTRIBUTION PROTEIN NUDE HOMOLOG 1"/>
    <property type="match status" value="1"/>
</dbReference>
<dbReference type="GO" id="GO:0007059">
    <property type="term" value="P:chromosome segregation"/>
    <property type="evidence" value="ECO:0007669"/>
    <property type="project" value="TreeGrafter"/>
</dbReference>
<evidence type="ECO:0000256" key="5">
    <source>
        <dbReference type="ARBA" id="ARBA00022701"/>
    </source>
</evidence>
<reference evidence="10" key="1">
    <citation type="submission" date="2021-05" db="EMBL/GenBank/DDBJ databases">
        <authorList>
            <person name="Alioto T."/>
            <person name="Alioto T."/>
            <person name="Gomez Garrido J."/>
        </authorList>
    </citation>
    <scope>NUCLEOTIDE SEQUENCE</scope>
</reference>
<feature type="compositionally biased region" description="Basic and acidic residues" evidence="8">
    <location>
        <begin position="178"/>
        <end position="191"/>
    </location>
</feature>
<keyword evidence="5" id="KW-0493">Microtubule</keyword>
<sequence>MAEPEFKDKDEEIAYWKDKCTELEHDLAELSENSKSVESELEALLQDADKNNKELRTKNNRMRLDFETLQDKLSQFQEDSYRQIEELQQANTTFQEREENYKKYIRELEQKNDDLERSQRETHTSYKEYNEKFNGALEKIAILQDELCEKESLKATVQRLKDEASELRQEIKIQEKKMLSEQEKSAADRRRSSFRLATMPGSLDIGGTPPNKNKNVNNANSPLITTNRSAMDIVGDILRKVGLEKWLCPACAHVKCDCNVPRPPLFGTSSSPLPSPFPLRRPFSSYTPSSPSSNSLPPHSNNNS</sequence>
<feature type="domain" description="NUDE" evidence="9">
    <location>
        <begin position="131"/>
        <end position="223"/>
    </location>
</feature>
<dbReference type="EMBL" id="HBUF01384608">
    <property type="protein sequence ID" value="CAG6731696.1"/>
    <property type="molecule type" value="Transcribed_RNA"/>
</dbReference>
<evidence type="ECO:0000256" key="2">
    <source>
        <dbReference type="ARBA" id="ARBA00004300"/>
    </source>
</evidence>
<proteinExistence type="inferred from homology"/>
<dbReference type="GO" id="GO:0007020">
    <property type="term" value="P:microtubule nucleation"/>
    <property type="evidence" value="ECO:0007669"/>
    <property type="project" value="TreeGrafter"/>
</dbReference>
<dbReference type="Gene3D" id="6.10.250.1080">
    <property type="match status" value="1"/>
</dbReference>
<dbReference type="GO" id="GO:0007100">
    <property type="term" value="P:mitotic centrosome separation"/>
    <property type="evidence" value="ECO:0007669"/>
    <property type="project" value="TreeGrafter"/>
</dbReference>
<protein>
    <submittedName>
        <fullName evidence="10">Nuclear distribution protein nudE-like 1-B</fullName>
    </submittedName>
</protein>
<keyword evidence="4" id="KW-0963">Cytoplasm</keyword>
<feature type="region of interest" description="Disordered" evidence="8">
    <location>
        <begin position="268"/>
        <end position="304"/>
    </location>
</feature>
<dbReference type="Pfam" id="PF04880">
    <property type="entry name" value="NUDE_C"/>
    <property type="match status" value="1"/>
</dbReference>
<keyword evidence="6" id="KW-0175">Coiled coil</keyword>
<keyword evidence="7" id="KW-0206">Cytoskeleton</keyword>
<evidence type="ECO:0000256" key="8">
    <source>
        <dbReference type="SAM" id="MobiDB-lite"/>
    </source>
</evidence>
<evidence type="ECO:0000256" key="4">
    <source>
        <dbReference type="ARBA" id="ARBA00022490"/>
    </source>
</evidence>
<dbReference type="InterPro" id="IPR006964">
    <property type="entry name" value="NUDE_dom"/>
</dbReference>
<dbReference type="PANTHER" id="PTHR10921:SF1">
    <property type="entry name" value="NUCLEAR DISTRIBUTION PROTEIN NUDE HOMOLOG"/>
    <property type="match status" value="1"/>
</dbReference>
<feature type="region of interest" description="Disordered" evidence="8">
    <location>
        <begin position="178"/>
        <end position="222"/>
    </location>
</feature>
<feature type="compositionally biased region" description="Low complexity" evidence="8">
    <location>
        <begin position="211"/>
        <end position="220"/>
    </location>
</feature>
<dbReference type="GO" id="GO:0051642">
    <property type="term" value="P:centrosome localization"/>
    <property type="evidence" value="ECO:0007669"/>
    <property type="project" value="TreeGrafter"/>
</dbReference>
<comment type="subcellular location">
    <subcellularLocation>
        <location evidence="2">Cytoplasm</location>
        <location evidence="2">Cytoskeleton</location>
        <location evidence="2">Microtubule organizing center</location>
        <location evidence="2">Centrosome</location>
    </subcellularLocation>
    <subcellularLocation>
        <location evidence="1">Cytoplasm</location>
        <location evidence="1">Cytoskeleton</location>
        <location evidence="1">Spindle</location>
    </subcellularLocation>
</comment>
<name>A0A8D9DW99_9HEMI</name>
<dbReference type="GO" id="GO:0005813">
    <property type="term" value="C:centrosome"/>
    <property type="evidence" value="ECO:0007669"/>
    <property type="project" value="UniProtKB-SubCell"/>
</dbReference>
<organism evidence="10">
    <name type="scientific">Cacopsylla melanoneura</name>
    <dbReference type="NCBI Taxonomy" id="428564"/>
    <lineage>
        <taxon>Eukaryota</taxon>
        <taxon>Metazoa</taxon>
        <taxon>Ecdysozoa</taxon>
        <taxon>Arthropoda</taxon>
        <taxon>Hexapoda</taxon>
        <taxon>Insecta</taxon>
        <taxon>Pterygota</taxon>
        <taxon>Neoptera</taxon>
        <taxon>Paraneoptera</taxon>
        <taxon>Hemiptera</taxon>
        <taxon>Sternorrhyncha</taxon>
        <taxon>Psylloidea</taxon>
        <taxon>Psyllidae</taxon>
        <taxon>Psyllinae</taxon>
        <taxon>Cacopsylla</taxon>
    </lineage>
</organism>
<evidence type="ECO:0000256" key="7">
    <source>
        <dbReference type="ARBA" id="ARBA00023212"/>
    </source>
</evidence>
<dbReference type="GO" id="GO:0005819">
    <property type="term" value="C:spindle"/>
    <property type="evidence" value="ECO:0007669"/>
    <property type="project" value="UniProtKB-SubCell"/>
</dbReference>
<dbReference type="GO" id="GO:0005874">
    <property type="term" value="C:microtubule"/>
    <property type="evidence" value="ECO:0007669"/>
    <property type="project" value="UniProtKB-KW"/>
</dbReference>
<dbReference type="InterPro" id="IPR033494">
    <property type="entry name" value="NUDE"/>
</dbReference>